<proteinExistence type="predicted"/>
<organism evidence="3">
    <name type="scientific">Brugia malayi</name>
    <name type="common">Filarial nematode worm</name>
    <dbReference type="NCBI Taxonomy" id="6279"/>
    <lineage>
        <taxon>Eukaryota</taxon>
        <taxon>Metazoa</taxon>
        <taxon>Ecdysozoa</taxon>
        <taxon>Nematoda</taxon>
        <taxon>Chromadorea</taxon>
        <taxon>Rhabditida</taxon>
        <taxon>Spirurina</taxon>
        <taxon>Spiruromorpha</taxon>
        <taxon>Filarioidea</taxon>
        <taxon>Onchocercidae</taxon>
        <taxon>Brugia</taxon>
    </lineage>
</organism>
<feature type="compositionally biased region" description="Basic and acidic residues" evidence="1">
    <location>
        <begin position="116"/>
        <end position="127"/>
    </location>
</feature>
<dbReference type="AlphaFoldDB" id="A8P1A9"/>
<dbReference type="Proteomes" id="UP000006672">
    <property type="component" value="Unassembled WGS sequence"/>
</dbReference>
<dbReference type="WBParaSite" id="Bm17342.1">
    <property type="protein sequence ID" value="Bm17342.1"/>
    <property type="gene ID" value="WBGene00268485"/>
</dbReference>
<accession>A8P1A9</accession>
<dbReference type="KEGG" id="bmy:BM_BM17342"/>
<dbReference type="RefSeq" id="XP_001894553.2">
    <property type="nucleotide sequence ID" value="XM_001894518.2"/>
</dbReference>
<evidence type="ECO:0000313" key="6">
    <source>
        <dbReference type="Proteomes" id="UP000006672"/>
    </source>
</evidence>
<accession>A0A4E9F3M1</accession>
<evidence type="ECO:0000256" key="1">
    <source>
        <dbReference type="SAM" id="MobiDB-lite"/>
    </source>
</evidence>
<dbReference type="OrthoDB" id="5868911at2759"/>
<reference evidence="4" key="2">
    <citation type="submission" date="2019-04" db="EMBL/GenBank/DDBJ databases">
        <authorList>
            <person name="Howe K."/>
            <person name="Paulini M."/>
            <person name="Williams G."/>
        </authorList>
    </citation>
    <scope>NUCLEOTIDE SEQUENCE [LARGE SCALE GENOMIC DNA]</scope>
    <source>
        <strain evidence="4">FR3</strain>
    </source>
</reference>
<gene>
    <name evidence="5 7 8" type="primary">Bm17342</name>
    <name evidence="4" type="synonym">Bm17340</name>
    <name evidence="3" type="ORF">Bm1_14025</name>
    <name evidence="4" type="ORF">BM_BM17340</name>
    <name evidence="5" type="ORF">BM_BM17342</name>
</gene>
<evidence type="ECO:0000313" key="8">
    <source>
        <dbReference type="WBParaSite" id="Bm17342.1"/>
    </source>
</evidence>
<protein>
    <submittedName>
        <fullName evidence="7 8">DUF5641 domain-containing protein</fullName>
    </submittedName>
    <submittedName>
        <fullName evidence="3">Env-like protein, putative</fullName>
    </submittedName>
</protein>
<keyword evidence="6" id="KW-1185">Reference proteome</keyword>
<sequence length="161" mass="18548">MEKYNSEGALERRSLRTDNRPNKGNIKKENMEGRILNQFERTYTSRTPKGAEIRAPIEEEIVIVNESNAPHGTWKLAKIKKLNKGQDNKIKSALIELLRGRIMNRPINMLYPLEIQQKEDAKDKSTVSKDTINGTDKREEPIAKRTRSATKQKQTSTKNEE</sequence>
<dbReference type="Pfam" id="PF18701">
    <property type="entry name" value="DUF5641"/>
    <property type="match status" value="1"/>
</dbReference>
<reference evidence="7 8" key="3">
    <citation type="submission" date="2019-12" db="UniProtKB">
        <authorList>
            <consortium name="WormBaseParasite"/>
        </authorList>
    </citation>
    <scope>IDENTIFICATION</scope>
</reference>
<evidence type="ECO:0000313" key="4">
    <source>
        <dbReference type="EMBL" id="VIO90431.1"/>
    </source>
</evidence>
<dbReference type="EMBL" id="CAAKNF010000192">
    <property type="protein sequence ID" value="VIO90431.1"/>
    <property type="molecule type" value="Genomic_DNA"/>
</dbReference>
<feature type="region of interest" description="Disordered" evidence="1">
    <location>
        <begin position="1"/>
        <end position="30"/>
    </location>
</feature>
<feature type="compositionally biased region" description="Polar residues" evidence="1">
    <location>
        <begin position="151"/>
        <end position="161"/>
    </location>
</feature>
<reference evidence="3 6" key="1">
    <citation type="journal article" date="2007" name="Science">
        <title>Draft genome of the filarial nematode parasite Brugia malayi.</title>
        <authorList>
            <person name="Ghedin E."/>
            <person name="Wang S."/>
            <person name="Spiro D."/>
            <person name="Caler E."/>
            <person name="Zhao Q."/>
            <person name="Crabtree J."/>
            <person name="Allen J.E."/>
            <person name="Delcher A.L."/>
            <person name="Guiliano D.B."/>
            <person name="Miranda-Saavedra D."/>
            <person name="Angiuoli S.V."/>
            <person name="Creasy T."/>
            <person name="Amedeo P."/>
            <person name="Haas B."/>
            <person name="El-Sayed N.M."/>
            <person name="Wortman J.R."/>
            <person name="Feldblyum T."/>
            <person name="Tallon L."/>
            <person name="Schatz M."/>
            <person name="Shumway M."/>
            <person name="Koo H."/>
            <person name="Salzberg S.L."/>
            <person name="Schobel S."/>
            <person name="Pertea M."/>
            <person name="Pop M."/>
            <person name="White O."/>
            <person name="Barton G.J."/>
            <person name="Carlow C.K."/>
            <person name="Crawford M.J."/>
            <person name="Daub J."/>
            <person name="Dimmic M.W."/>
            <person name="Estes C.F."/>
            <person name="Foster J.M."/>
            <person name="Ganatra M."/>
            <person name="Gregory W.F."/>
            <person name="Johnson N.M."/>
            <person name="Jin J."/>
            <person name="Komuniecki R."/>
            <person name="Korf I."/>
            <person name="Kumar S."/>
            <person name="Laney S."/>
            <person name="Li B.W."/>
            <person name="Li W."/>
            <person name="Lindblom T.H."/>
            <person name="Lustigman S."/>
            <person name="Ma D."/>
            <person name="Maina C.V."/>
            <person name="Martin D.M."/>
            <person name="McCarter J.P."/>
            <person name="McReynolds L."/>
            <person name="Mitreva M."/>
            <person name="Nutman T.B."/>
            <person name="Parkinson J."/>
            <person name="Peregrin-Alvarez J.M."/>
            <person name="Poole C."/>
            <person name="Ren Q."/>
            <person name="Saunders L."/>
            <person name="Sluder A.E."/>
            <person name="Smith K."/>
            <person name="Stanke M."/>
            <person name="Unnasch T.R."/>
            <person name="Ware J."/>
            <person name="Wei A.D."/>
            <person name="Weil G."/>
            <person name="Williams D.J."/>
            <person name="Zhang Y."/>
            <person name="Williams S.A."/>
            <person name="Fraser-Liggett C."/>
            <person name="Slatko B."/>
            <person name="Blaxter M.L."/>
            <person name="Scott A.L."/>
        </authorList>
    </citation>
    <scope>NUCLEOTIDE SEQUENCE [LARGE SCALE GENOMIC DNA]</scope>
    <source>
        <strain evidence="6">FR3</strain>
    </source>
</reference>
<dbReference type="EMBL" id="CAAKNF010000192">
    <property type="protein sequence ID" value="VIO90433.1"/>
    <property type="molecule type" value="Genomic_DNA"/>
</dbReference>
<evidence type="ECO:0000259" key="2">
    <source>
        <dbReference type="Pfam" id="PF18701"/>
    </source>
</evidence>
<feature type="domain" description="DUF5641" evidence="2">
    <location>
        <begin position="58"/>
        <end position="113"/>
    </location>
</feature>
<dbReference type="GeneID" id="6098004"/>
<evidence type="ECO:0000313" key="5">
    <source>
        <dbReference type="EMBL" id="VIO90433.1"/>
    </source>
</evidence>
<dbReference type="CTD" id="6098004"/>
<dbReference type="EMBL" id="DS238495">
    <property type="protein sequence ID" value="EDP36888.1"/>
    <property type="molecule type" value="Genomic_DNA"/>
</dbReference>
<evidence type="ECO:0000313" key="7">
    <source>
        <dbReference type="WBParaSite" id="Bm17340.1"/>
    </source>
</evidence>
<dbReference type="STRING" id="6279.A8P1A9"/>
<dbReference type="InterPro" id="IPR040676">
    <property type="entry name" value="DUF5641"/>
</dbReference>
<dbReference type="WBParaSite" id="Bm17340.1">
    <property type="protein sequence ID" value="Bm17340.1"/>
    <property type="gene ID" value="WBGene00268483"/>
</dbReference>
<name>A8P1A9_BRUMA</name>
<feature type="region of interest" description="Disordered" evidence="1">
    <location>
        <begin position="116"/>
        <end position="161"/>
    </location>
</feature>
<evidence type="ECO:0000313" key="3">
    <source>
        <dbReference type="EMBL" id="EDP36888.1"/>
    </source>
</evidence>